<evidence type="ECO:0000313" key="3">
    <source>
        <dbReference type="Proteomes" id="UP000708208"/>
    </source>
</evidence>
<organism evidence="2 3">
    <name type="scientific">Allacma fusca</name>
    <dbReference type="NCBI Taxonomy" id="39272"/>
    <lineage>
        <taxon>Eukaryota</taxon>
        <taxon>Metazoa</taxon>
        <taxon>Ecdysozoa</taxon>
        <taxon>Arthropoda</taxon>
        <taxon>Hexapoda</taxon>
        <taxon>Collembola</taxon>
        <taxon>Symphypleona</taxon>
        <taxon>Sminthuridae</taxon>
        <taxon>Allacma</taxon>
    </lineage>
</organism>
<feature type="transmembrane region" description="Helical" evidence="1">
    <location>
        <begin position="89"/>
        <end position="108"/>
    </location>
</feature>
<keyword evidence="1" id="KW-0812">Transmembrane</keyword>
<dbReference type="Proteomes" id="UP000708208">
    <property type="component" value="Unassembled WGS sequence"/>
</dbReference>
<comment type="caution">
    <text evidence="2">The sequence shown here is derived from an EMBL/GenBank/DDBJ whole genome shotgun (WGS) entry which is preliminary data.</text>
</comment>
<evidence type="ECO:0000256" key="1">
    <source>
        <dbReference type="SAM" id="Phobius"/>
    </source>
</evidence>
<reference evidence="2" key="1">
    <citation type="submission" date="2021-06" db="EMBL/GenBank/DDBJ databases">
        <authorList>
            <person name="Hodson N. C."/>
            <person name="Mongue J. A."/>
            <person name="Jaron S. K."/>
        </authorList>
    </citation>
    <scope>NUCLEOTIDE SEQUENCE</scope>
</reference>
<dbReference type="EMBL" id="CAJVCH010571365">
    <property type="protein sequence ID" value="CAG7837309.1"/>
    <property type="molecule type" value="Genomic_DNA"/>
</dbReference>
<gene>
    <name evidence="2" type="ORF">AFUS01_LOCUS46442</name>
</gene>
<keyword evidence="1" id="KW-1133">Transmembrane helix</keyword>
<accession>A0A8J2LR76</accession>
<dbReference type="AlphaFoldDB" id="A0A8J2LR76"/>
<feature type="transmembrane region" description="Helical" evidence="1">
    <location>
        <begin position="120"/>
        <end position="139"/>
    </location>
</feature>
<keyword evidence="1" id="KW-0472">Membrane</keyword>
<feature type="transmembrane region" description="Helical" evidence="1">
    <location>
        <begin position="20"/>
        <end position="43"/>
    </location>
</feature>
<evidence type="ECO:0000313" key="2">
    <source>
        <dbReference type="EMBL" id="CAG7837309.1"/>
    </source>
</evidence>
<name>A0A8J2LR76_9HEXA</name>
<keyword evidence="3" id="KW-1185">Reference proteome</keyword>
<feature type="transmembrane region" description="Helical" evidence="1">
    <location>
        <begin position="55"/>
        <end position="77"/>
    </location>
</feature>
<protein>
    <submittedName>
        <fullName evidence="2">Uncharacterized protein</fullName>
    </submittedName>
</protein>
<sequence>MNKPGHTRLHQDGDQVASTFCYKISLYFLGIISLLICIIWTAAELNNKIIHYEEIVPEVSFAFDIAGIFFSLSLLVGVHRERLDYMTPYFLTILIIGGYCVAVILTVISRWSYLMDPGKTLVFSVVGLLLALVNFLVVFKYMERLKSNQGIYSTWRRLRGKENKSKKYGGEEPLY</sequence>
<proteinExistence type="predicted"/>